<evidence type="ECO:0000256" key="1">
    <source>
        <dbReference type="SAM" id="SignalP"/>
    </source>
</evidence>
<sequence>MRVGGVLVLLLSLFTDLVNSDGGVPKSEATIEKVHIIFMNHLDVGYNGISPTVGFINNIFNIYFHEYFPRAVALSKAIEQLQSNVSFIYTTHPWLVSSYINCQNGPPMLLNNITLKCPTAQDVGDFEWAVKKGYITWHAGPMNMQPENMNQFLFEQSLNISQQLDNLYGIQRKFKTLSQRDVPGMTQAVIPSLAKYGIKGISVGVNSNTSPPGVPNPFLWQFQGEEVIAMWHKGGYPGNPGPNPSQPGGLSRKDCVIVGGFSEALCFAFRTDNAGPPESVKEILSNYDILEAEFPGAKLMASTFENYVQALHPIKDQLPKASYEIGDTWIPGIASDPLKMSKYRSFSLTLQECFQTGQCNTDDSRIYNAIRYIIKPPEHTWGLPTVNDFIHWSNPDFNVAKSGKNFLNCDAAWAEQRTFIDLALASLQDHPVAERVVAQLSELTPRKPDLTNYNIEKDVTQTYYCDDRIQVAFNTQGFIQHLYDPYNKVNWASENNPMGEFLYNSYNESDFDYMSAYYSYLGNAGFYKINITDNAHPESKKWPMKLQTLYKYNLPDKKCDFLLKLVPVDRRSHTWYGAPSEIFIQYTTRGIDPDVGGYPGGLDIVVQWFDKTSTRLPESLSYGFTPTLVNDLEWRLSKIGHLIDPGNVVLNGSQYLHAVDTGVYYIDGNGNGLQLITQDVPLVLLATKNRSPYPFPVPLNPIKQQDITGLGFNFYNNIWDTNYILYYPYLNGDQGLKSRFKVNFFNRQK</sequence>
<organism evidence="2 3">
    <name type="scientific">Patella caerulea</name>
    <name type="common">Rayed Mediterranean limpet</name>
    <dbReference type="NCBI Taxonomy" id="87958"/>
    <lineage>
        <taxon>Eukaryota</taxon>
        <taxon>Metazoa</taxon>
        <taxon>Spiralia</taxon>
        <taxon>Lophotrochozoa</taxon>
        <taxon>Mollusca</taxon>
        <taxon>Gastropoda</taxon>
        <taxon>Patellogastropoda</taxon>
        <taxon>Patelloidea</taxon>
        <taxon>Patellidae</taxon>
        <taxon>Patella</taxon>
    </lineage>
</organism>
<feature type="signal peptide" evidence="1">
    <location>
        <begin position="1"/>
        <end position="20"/>
    </location>
</feature>
<name>A0AAN8KEY8_PATCE</name>
<dbReference type="CDD" id="cd10791">
    <property type="entry name" value="GH38N_AMII_like_1"/>
    <property type="match status" value="1"/>
</dbReference>
<proteinExistence type="predicted"/>
<dbReference type="EMBL" id="JAZGQO010000001">
    <property type="protein sequence ID" value="KAK6195051.1"/>
    <property type="molecule type" value="Genomic_DNA"/>
</dbReference>
<evidence type="ECO:0000313" key="3">
    <source>
        <dbReference type="Proteomes" id="UP001347796"/>
    </source>
</evidence>
<protein>
    <recommendedName>
        <fullName evidence="4">Glycoside hydrolase family 38 N-terminal domain-containing protein</fullName>
    </recommendedName>
</protein>
<keyword evidence="3" id="KW-1185">Reference proteome</keyword>
<evidence type="ECO:0008006" key="4">
    <source>
        <dbReference type="Google" id="ProtNLM"/>
    </source>
</evidence>
<dbReference type="AlphaFoldDB" id="A0AAN8KEY8"/>
<reference evidence="2 3" key="1">
    <citation type="submission" date="2024-01" db="EMBL/GenBank/DDBJ databases">
        <title>The genome of the rayed Mediterranean limpet Patella caerulea (Linnaeus, 1758).</title>
        <authorList>
            <person name="Anh-Thu Weber A."/>
            <person name="Halstead-Nussloch G."/>
        </authorList>
    </citation>
    <scope>NUCLEOTIDE SEQUENCE [LARGE SCALE GENOMIC DNA]</scope>
    <source>
        <strain evidence="2">AATW-2023a</strain>
        <tissue evidence="2">Whole specimen</tissue>
    </source>
</reference>
<gene>
    <name evidence="2" type="ORF">SNE40_000565</name>
</gene>
<accession>A0AAN8KEY8</accession>
<comment type="caution">
    <text evidence="2">The sequence shown here is derived from an EMBL/GenBank/DDBJ whole genome shotgun (WGS) entry which is preliminary data.</text>
</comment>
<dbReference type="Proteomes" id="UP001347796">
    <property type="component" value="Unassembled WGS sequence"/>
</dbReference>
<dbReference type="Pfam" id="PF16477">
    <property type="entry name" value="DUF5054"/>
    <property type="match status" value="1"/>
</dbReference>
<keyword evidence="1" id="KW-0732">Signal</keyword>
<evidence type="ECO:0000313" key="2">
    <source>
        <dbReference type="EMBL" id="KAK6195051.1"/>
    </source>
</evidence>
<dbReference type="InterPro" id="IPR032482">
    <property type="entry name" value="DUF5054"/>
</dbReference>
<feature type="chain" id="PRO_5042908680" description="Glycoside hydrolase family 38 N-terminal domain-containing protein" evidence="1">
    <location>
        <begin position="21"/>
        <end position="749"/>
    </location>
</feature>